<feature type="compositionally biased region" description="Pro residues" evidence="1">
    <location>
        <begin position="168"/>
        <end position="216"/>
    </location>
</feature>
<evidence type="ECO:0000256" key="1">
    <source>
        <dbReference type="SAM" id="MobiDB-lite"/>
    </source>
</evidence>
<feature type="region of interest" description="Disordered" evidence="1">
    <location>
        <begin position="1"/>
        <end position="66"/>
    </location>
</feature>
<accession>A0A811YJ14</accession>
<dbReference type="PRINTS" id="PR01217">
    <property type="entry name" value="PRICHEXTENSN"/>
</dbReference>
<feature type="compositionally biased region" description="Polar residues" evidence="1">
    <location>
        <begin position="19"/>
        <end position="31"/>
    </location>
</feature>
<feature type="compositionally biased region" description="Pro residues" evidence="1">
    <location>
        <begin position="231"/>
        <end position="268"/>
    </location>
</feature>
<keyword evidence="3" id="KW-1185">Reference proteome</keyword>
<gene>
    <name evidence="2" type="ORF">NYPRO_LOCUS10259</name>
</gene>
<feature type="compositionally biased region" description="Basic and acidic residues" evidence="1">
    <location>
        <begin position="314"/>
        <end position="323"/>
    </location>
</feature>
<feature type="compositionally biased region" description="Polar residues" evidence="1">
    <location>
        <begin position="43"/>
        <end position="56"/>
    </location>
</feature>
<feature type="region of interest" description="Disordered" evidence="1">
    <location>
        <begin position="103"/>
        <end position="323"/>
    </location>
</feature>
<evidence type="ECO:0000313" key="2">
    <source>
        <dbReference type="EMBL" id="CAD7677461.1"/>
    </source>
</evidence>
<dbReference type="EMBL" id="CAJHUB010000678">
    <property type="protein sequence ID" value="CAD7677461.1"/>
    <property type="molecule type" value="Genomic_DNA"/>
</dbReference>
<comment type="caution">
    <text evidence="2">The sequence shown here is derived from an EMBL/GenBank/DDBJ whole genome shotgun (WGS) entry which is preliminary data.</text>
</comment>
<proteinExistence type="predicted"/>
<dbReference type="AlphaFoldDB" id="A0A811YJ14"/>
<feature type="compositionally biased region" description="Gly residues" evidence="1">
    <location>
        <begin position="298"/>
        <end position="311"/>
    </location>
</feature>
<protein>
    <submittedName>
        <fullName evidence="2">(raccoon dog) hypothetical protein</fullName>
    </submittedName>
</protein>
<name>A0A811YJ14_NYCPR</name>
<dbReference type="Proteomes" id="UP000645828">
    <property type="component" value="Unassembled WGS sequence"/>
</dbReference>
<sequence>MLDRGWGLVQRKCPDSEPTRTQSTAQPQQAAGYSWRPIAIGEPSSTVATSSQNTETNGRESRLGSERVRRLDHRWRRRGGSWRGGGRLLPKCAGDVTFPRAALQDDGSLQSGCKRDPLSPGKDPPGGTRAALQTSPRGPSARSELLKPDANEPNTLIKNGRRTRTDLQPPPPSRVTPPPPSRAPQPHSPAGSPPPPQPPPSRVTPPPPSRAPPAPLPSRVTTTPPSHRPVGSPPHRPAGPPQQGPPSPTPSRVTPPPPSRAPPAPPPAGTQRLRHGRPRAESVVDTCCPRRWVTQAHGGRGPALGQVGGPWGHPAEEEKSEVV</sequence>
<evidence type="ECO:0000313" key="3">
    <source>
        <dbReference type="Proteomes" id="UP000645828"/>
    </source>
</evidence>
<reference evidence="2" key="1">
    <citation type="submission" date="2020-12" db="EMBL/GenBank/DDBJ databases">
        <authorList>
            <consortium name="Molecular Ecology Group"/>
        </authorList>
    </citation>
    <scope>NUCLEOTIDE SEQUENCE</scope>
    <source>
        <strain evidence="2">TBG_1078</strain>
    </source>
</reference>
<feature type="compositionally biased region" description="Basic and acidic residues" evidence="1">
    <location>
        <begin position="57"/>
        <end position="66"/>
    </location>
</feature>
<organism evidence="2 3">
    <name type="scientific">Nyctereutes procyonoides</name>
    <name type="common">Raccoon dog</name>
    <name type="synonym">Canis procyonoides</name>
    <dbReference type="NCBI Taxonomy" id="34880"/>
    <lineage>
        <taxon>Eukaryota</taxon>
        <taxon>Metazoa</taxon>
        <taxon>Chordata</taxon>
        <taxon>Craniata</taxon>
        <taxon>Vertebrata</taxon>
        <taxon>Euteleostomi</taxon>
        <taxon>Mammalia</taxon>
        <taxon>Eutheria</taxon>
        <taxon>Laurasiatheria</taxon>
        <taxon>Carnivora</taxon>
        <taxon>Caniformia</taxon>
        <taxon>Canidae</taxon>
        <taxon>Nyctereutes</taxon>
    </lineage>
</organism>